<dbReference type="GO" id="GO:0016020">
    <property type="term" value="C:membrane"/>
    <property type="evidence" value="ECO:0007669"/>
    <property type="project" value="TreeGrafter"/>
</dbReference>
<evidence type="ECO:0000313" key="12">
    <source>
        <dbReference type="EMBL" id="CAF2235327.1"/>
    </source>
</evidence>
<evidence type="ECO:0000256" key="7">
    <source>
        <dbReference type="ARBA" id="ARBA00040360"/>
    </source>
</evidence>
<dbReference type="GO" id="GO:0051603">
    <property type="term" value="P:proteolysis involved in protein catabolic process"/>
    <property type="evidence" value="ECO:0007669"/>
    <property type="project" value="TreeGrafter"/>
</dbReference>
<dbReference type="InterPro" id="IPR001915">
    <property type="entry name" value="Peptidase_M48"/>
</dbReference>
<dbReference type="EMBL" id="CAJOBF010002663">
    <property type="protein sequence ID" value="CAF4048765.1"/>
    <property type="molecule type" value="Genomic_DNA"/>
</dbReference>
<dbReference type="Pfam" id="PF01435">
    <property type="entry name" value="Peptidase_M48"/>
    <property type="match status" value="1"/>
</dbReference>
<proteinExistence type="inferred from homology"/>
<keyword evidence="5 9" id="KW-0482">Metalloprotease</keyword>
<keyword evidence="4 9" id="KW-0862">Zinc</keyword>
<protein>
    <recommendedName>
        <fullName evidence="7">Metalloendopeptidase OMA1, mitochondrial</fullName>
    </recommendedName>
    <alternativeName>
        <fullName evidence="8">Overlapping with the m-AAA protease 1 homolog</fullName>
    </alternativeName>
</protein>
<feature type="domain" description="Peptidase M48" evidence="11">
    <location>
        <begin position="29"/>
        <end position="212"/>
    </location>
</feature>
<evidence type="ECO:0000256" key="1">
    <source>
        <dbReference type="ARBA" id="ARBA00022670"/>
    </source>
</evidence>
<dbReference type="GO" id="GO:0004222">
    <property type="term" value="F:metalloendopeptidase activity"/>
    <property type="evidence" value="ECO:0007669"/>
    <property type="project" value="InterPro"/>
</dbReference>
<evidence type="ECO:0000313" key="13">
    <source>
        <dbReference type="EMBL" id="CAF4048765.1"/>
    </source>
</evidence>
<dbReference type="PANTHER" id="PTHR22726:SF1">
    <property type="entry name" value="METALLOENDOPEPTIDASE OMA1, MITOCHONDRIAL"/>
    <property type="match status" value="1"/>
</dbReference>
<dbReference type="Gene3D" id="1.25.40.10">
    <property type="entry name" value="Tetratricopeptide repeat domain"/>
    <property type="match status" value="1"/>
</dbReference>
<feature type="chain" id="PRO_5035611306" description="Metalloendopeptidase OMA1, mitochondrial" evidence="10">
    <location>
        <begin position="22"/>
        <end position="431"/>
    </location>
</feature>
<evidence type="ECO:0000259" key="11">
    <source>
        <dbReference type="Pfam" id="PF01435"/>
    </source>
</evidence>
<dbReference type="InterPro" id="IPR011990">
    <property type="entry name" value="TPR-like_helical_dom_sf"/>
</dbReference>
<reference evidence="12" key="1">
    <citation type="submission" date="2021-02" db="EMBL/GenBank/DDBJ databases">
        <authorList>
            <person name="Nowell W R."/>
        </authorList>
    </citation>
    <scope>NUCLEOTIDE SEQUENCE</scope>
</reference>
<keyword evidence="10" id="KW-0732">Signal</keyword>
<evidence type="ECO:0000256" key="3">
    <source>
        <dbReference type="ARBA" id="ARBA00022801"/>
    </source>
</evidence>
<keyword evidence="3 9" id="KW-0378">Hydrolase</keyword>
<organism evidence="12 14">
    <name type="scientific">Rotaria magnacalcarata</name>
    <dbReference type="NCBI Taxonomy" id="392030"/>
    <lineage>
        <taxon>Eukaryota</taxon>
        <taxon>Metazoa</taxon>
        <taxon>Spiralia</taxon>
        <taxon>Gnathifera</taxon>
        <taxon>Rotifera</taxon>
        <taxon>Eurotatoria</taxon>
        <taxon>Bdelloidea</taxon>
        <taxon>Philodinida</taxon>
        <taxon>Philodinidae</taxon>
        <taxon>Rotaria</taxon>
    </lineage>
</organism>
<dbReference type="InterPro" id="IPR051156">
    <property type="entry name" value="Mito/Outer_Membr_Metalloprot"/>
</dbReference>
<evidence type="ECO:0000256" key="5">
    <source>
        <dbReference type="ARBA" id="ARBA00023049"/>
    </source>
</evidence>
<evidence type="ECO:0000256" key="9">
    <source>
        <dbReference type="RuleBase" id="RU003983"/>
    </source>
</evidence>
<comment type="similarity">
    <text evidence="6 9">Belongs to the peptidase M48 family.</text>
</comment>
<gene>
    <name evidence="13" type="ORF">UXM345_LOCUS19081</name>
    <name evidence="12" type="ORF">XDN619_LOCUS34554</name>
</gene>
<dbReference type="Proteomes" id="UP000663887">
    <property type="component" value="Unassembled WGS sequence"/>
</dbReference>
<evidence type="ECO:0000256" key="2">
    <source>
        <dbReference type="ARBA" id="ARBA00022723"/>
    </source>
</evidence>
<dbReference type="SUPFAM" id="SSF55486">
    <property type="entry name" value="Metalloproteases ('zincins'), catalytic domain"/>
    <property type="match status" value="1"/>
</dbReference>
<dbReference type="PANTHER" id="PTHR22726">
    <property type="entry name" value="METALLOENDOPEPTIDASE OMA1"/>
    <property type="match status" value="1"/>
</dbReference>
<evidence type="ECO:0000256" key="8">
    <source>
        <dbReference type="ARBA" id="ARBA00042978"/>
    </source>
</evidence>
<comment type="cofactor">
    <cofactor evidence="9">
        <name>Zn(2+)</name>
        <dbReference type="ChEBI" id="CHEBI:29105"/>
    </cofactor>
    <text evidence="9">Binds 1 zinc ion per subunit.</text>
</comment>
<dbReference type="GO" id="GO:0046872">
    <property type="term" value="F:metal ion binding"/>
    <property type="evidence" value="ECO:0007669"/>
    <property type="project" value="UniProtKB-KW"/>
</dbReference>
<keyword evidence="2" id="KW-0479">Metal-binding</keyword>
<dbReference type="Proteomes" id="UP000663842">
    <property type="component" value="Unassembled WGS sequence"/>
</dbReference>
<evidence type="ECO:0000256" key="4">
    <source>
        <dbReference type="ARBA" id="ARBA00022833"/>
    </source>
</evidence>
<evidence type="ECO:0000256" key="10">
    <source>
        <dbReference type="SAM" id="SignalP"/>
    </source>
</evidence>
<dbReference type="CDD" id="cd07324">
    <property type="entry name" value="M48C_Oma1-like"/>
    <property type="match status" value="1"/>
</dbReference>
<dbReference type="Gene3D" id="3.30.2010.10">
    <property type="entry name" value="Metalloproteases ('zincins'), catalytic domain"/>
    <property type="match status" value="1"/>
</dbReference>
<evidence type="ECO:0000313" key="14">
    <source>
        <dbReference type="Proteomes" id="UP000663887"/>
    </source>
</evidence>
<accession>A0A817A0C0</accession>
<name>A0A817A0C0_9BILA</name>
<comment type="caution">
    <text evidence="12">The sequence shown here is derived from an EMBL/GenBank/DDBJ whole genome shotgun (WGS) entry which is preliminary data.</text>
</comment>
<sequence length="431" mass="48421">MIQKLFVTIFLILFSFNNSYANIIRDSEIEETINLVIAPLKTVSGIQDLKIFVINDETPNAFTLGGTIVFIHSGLITKFPDPDVLRGVVAHELGHILGQHISRRQETIDNYTLVAMGTAAIGLATAIGTGSPGVAIMLAGNHVAERSVQAYSRTFESSADQMALKLLGKSHHSSIGMIKFFEQAQVNSKSNLINPYEQTHPLSHDRLLVLKSYNKKSKFSTSQNTKELIYKFHRTSVKLAAYTTALNKLPECDYKENVDEFTHYMKAIACFRVSNFDDALNHVNRLVMKLPKDPYYHELKAQILFEAGKNSALTEYNIACEIKSNDHLMLLGRAIVGINTYTNEPLKLTEFYKDLLFVIEKEPDNLLALYYMALYYEKKGLKAKSYLNSAIIAHKSGNRKNARTLAAEALKELDEKSPDWYKANDIIAANK</sequence>
<dbReference type="AlphaFoldDB" id="A0A817A0C0"/>
<dbReference type="EMBL" id="CAJNRG010017616">
    <property type="protein sequence ID" value="CAF2235327.1"/>
    <property type="molecule type" value="Genomic_DNA"/>
</dbReference>
<keyword evidence="1 9" id="KW-0645">Protease</keyword>
<dbReference type="SUPFAM" id="SSF48452">
    <property type="entry name" value="TPR-like"/>
    <property type="match status" value="1"/>
</dbReference>
<evidence type="ECO:0000256" key="6">
    <source>
        <dbReference type="ARBA" id="ARBA00038233"/>
    </source>
</evidence>
<feature type="signal peptide" evidence="10">
    <location>
        <begin position="1"/>
        <end position="21"/>
    </location>
</feature>